<comment type="similarity">
    <text evidence="5">Belongs to the CDS family.</text>
</comment>
<reference evidence="20" key="2">
    <citation type="submission" date="2023-02" db="EMBL/GenBank/DDBJ databases">
        <authorList>
            <consortium name="DOE Joint Genome Institute"/>
            <person name="Mondo S.J."/>
            <person name="Chang Y."/>
            <person name="Wang Y."/>
            <person name="Ahrendt S."/>
            <person name="Andreopoulos W."/>
            <person name="Barry K."/>
            <person name="Beard J."/>
            <person name="Benny G.L."/>
            <person name="Blankenship S."/>
            <person name="Bonito G."/>
            <person name="Cuomo C."/>
            <person name="Desiro A."/>
            <person name="Gervers K.A."/>
            <person name="Hundley H."/>
            <person name="Kuo A."/>
            <person name="LaButti K."/>
            <person name="Lang B.F."/>
            <person name="Lipzen A."/>
            <person name="O'Donnell K."/>
            <person name="Pangilinan J."/>
            <person name="Reynolds N."/>
            <person name="Sandor L."/>
            <person name="Smith M.W."/>
            <person name="Tsang A."/>
            <person name="Grigoriev I.V."/>
            <person name="Stajich J.E."/>
            <person name="Spatafora J.W."/>
        </authorList>
    </citation>
    <scope>NUCLEOTIDE SEQUENCE</scope>
    <source>
        <strain evidence="20">RSA 2281</strain>
    </source>
</reference>
<evidence type="ECO:0000256" key="10">
    <source>
        <dbReference type="ARBA" id="ARBA00022695"/>
    </source>
</evidence>
<accession>A0AAD5KA14</accession>
<evidence type="ECO:0000256" key="19">
    <source>
        <dbReference type="SAM" id="Phobius"/>
    </source>
</evidence>
<name>A0AAD5KA14_9FUNG</name>
<keyword evidence="11 19" id="KW-1133">Transmembrane helix</keyword>
<proteinExistence type="inferred from homology"/>
<evidence type="ECO:0000256" key="5">
    <source>
        <dbReference type="ARBA" id="ARBA00010185"/>
    </source>
</evidence>
<evidence type="ECO:0000256" key="16">
    <source>
        <dbReference type="ARBA" id="ARBA00029893"/>
    </source>
</evidence>
<comment type="subcellular location">
    <subcellularLocation>
        <location evidence="2">Membrane</location>
        <topology evidence="2">Multi-pass membrane protein</topology>
    </subcellularLocation>
</comment>
<feature type="transmembrane region" description="Helical" evidence="19">
    <location>
        <begin position="81"/>
        <end position="101"/>
    </location>
</feature>
<comment type="pathway">
    <text evidence="4">Lipid metabolism.</text>
</comment>
<keyword evidence="8" id="KW-0808">Transferase</keyword>
<evidence type="ECO:0000256" key="4">
    <source>
        <dbReference type="ARBA" id="ARBA00005189"/>
    </source>
</evidence>
<evidence type="ECO:0000256" key="17">
    <source>
        <dbReference type="ARBA" id="ARBA00032396"/>
    </source>
</evidence>
<evidence type="ECO:0000256" key="15">
    <source>
        <dbReference type="ARBA" id="ARBA00023264"/>
    </source>
</evidence>
<keyword evidence="7" id="KW-0444">Lipid biosynthesis</keyword>
<dbReference type="EMBL" id="JAIXMP010000003">
    <property type="protein sequence ID" value="KAI9275802.1"/>
    <property type="molecule type" value="Genomic_DNA"/>
</dbReference>
<feature type="transmembrane region" description="Helical" evidence="19">
    <location>
        <begin position="12"/>
        <end position="37"/>
    </location>
</feature>
<sequence>MCLFFTSIQMYFVISNILHGVSWFVFPSLMVVCNDMAAYGWGRWRGRTPLFRLSPNKTLEGFIGAVVMTMISGFLMKDDPYHGVILALYASCVAPFGGFLASAIKRASHIKDFDQFFPGHGGMTDRMDCQLFMPALTFVYRHYLSY</sequence>
<feature type="transmembrane region" description="Helical" evidence="19">
    <location>
        <begin position="58"/>
        <end position="75"/>
    </location>
</feature>
<evidence type="ECO:0000256" key="8">
    <source>
        <dbReference type="ARBA" id="ARBA00022679"/>
    </source>
</evidence>
<keyword evidence="10 20" id="KW-0548">Nucleotidyltransferase</keyword>
<reference evidence="20" key="1">
    <citation type="journal article" date="2022" name="IScience">
        <title>Evolution of zygomycete secretomes and the origins of terrestrial fungal ecologies.</title>
        <authorList>
            <person name="Chang Y."/>
            <person name="Wang Y."/>
            <person name="Mondo S."/>
            <person name="Ahrendt S."/>
            <person name="Andreopoulos W."/>
            <person name="Barry K."/>
            <person name="Beard J."/>
            <person name="Benny G.L."/>
            <person name="Blankenship S."/>
            <person name="Bonito G."/>
            <person name="Cuomo C."/>
            <person name="Desiro A."/>
            <person name="Gervers K.A."/>
            <person name="Hundley H."/>
            <person name="Kuo A."/>
            <person name="LaButti K."/>
            <person name="Lang B.F."/>
            <person name="Lipzen A."/>
            <person name="O'Donnell K."/>
            <person name="Pangilinan J."/>
            <person name="Reynolds N."/>
            <person name="Sandor L."/>
            <person name="Smith M.E."/>
            <person name="Tsang A."/>
            <person name="Grigoriev I.V."/>
            <person name="Stajich J.E."/>
            <person name="Spatafora J.W."/>
        </authorList>
    </citation>
    <scope>NUCLEOTIDE SEQUENCE</scope>
    <source>
        <strain evidence="20">RSA 2281</strain>
    </source>
</reference>
<comment type="pathway">
    <text evidence="3">Phospholipid metabolism; CDP-diacylglycerol biosynthesis; CDP-diacylglycerol from sn-glycerol 3-phosphate: step 3/3.</text>
</comment>
<dbReference type="AlphaFoldDB" id="A0AAD5KA14"/>
<evidence type="ECO:0000256" key="1">
    <source>
        <dbReference type="ARBA" id="ARBA00001698"/>
    </source>
</evidence>
<dbReference type="PANTHER" id="PTHR13773:SF8">
    <property type="entry name" value="PHOSPHATIDATE CYTIDYLYLTRANSFERASE, PHOTORECEPTOR-SPECIFIC"/>
    <property type="match status" value="1"/>
</dbReference>
<organism evidence="20 21">
    <name type="scientific">Phascolomyces articulosus</name>
    <dbReference type="NCBI Taxonomy" id="60185"/>
    <lineage>
        <taxon>Eukaryota</taxon>
        <taxon>Fungi</taxon>
        <taxon>Fungi incertae sedis</taxon>
        <taxon>Mucoromycota</taxon>
        <taxon>Mucoromycotina</taxon>
        <taxon>Mucoromycetes</taxon>
        <taxon>Mucorales</taxon>
        <taxon>Lichtheimiaceae</taxon>
        <taxon>Phascolomyces</taxon>
    </lineage>
</organism>
<evidence type="ECO:0000256" key="6">
    <source>
        <dbReference type="ARBA" id="ARBA00012487"/>
    </source>
</evidence>
<evidence type="ECO:0000256" key="18">
    <source>
        <dbReference type="ARBA" id="ARBA00033406"/>
    </source>
</evidence>
<dbReference type="GO" id="GO:0005789">
    <property type="term" value="C:endoplasmic reticulum membrane"/>
    <property type="evidence" value="ECO:0007669"/>
    <property type="project" value="TreeGrafter"/>
</dbReference>
<evidence type="ECO:0000256" key="12">
    <source>
        <dbReference type="ARBA" id="ARBA00023098"/>
    </source>
</evidence>
<evidence type="ECO:0000256" key="13">
    <source>
        <dbReference type="ARBA" id="ARBA00023136"/>
    </source>
</evidence>
<comment type="catalytic activity">
    <reaction evidence="1">
        <text>a 1,2-diacyl-sn-glycero-3-phosphate + CTP + H(+) = a CDP-1,2-diacyl-sn-glycerol + diphosphate</text>
        <dbReference type="Rhea" id="RHEA:16229"/>
        <dbReference type="ChEBI" id="CHEBI:15378"/>
        <dbReference type="ChEBI" id="CHEBI:33019"/>
        <dbReference type="ChEBI" id="CHEBI:37563"/>
        <dbReference type="ChEBI" id="CHEBI:58332"/>
        <dbReference type="ChEBI" id="CHEBI:58608"/>
        <dbReference type="EC" id="2.7.7.41"/>
    </reaction>
</comment>
<evidence type="ECO:0000256" key="11">
    <source>
        <dbReference type="ARBA" id="ARBA00022989"/>
    </source>
</evidence>
<comment type="caution">
    <text evidence="20">The sequence shown here is derived from an EMBL/GenBank/DDBJ whole genome shotgun (WGS) entry which is preliminary data.</text>
</comment>
<dbReference type="PANTHER" id="PTHR13773">
    <property type="entry name" value="PHOSPHATIDATE CYTIDYLYLTRANSFERASE"/>
    <property type="match status" value="1"/>
</dbReference>
<evidence type="ECO:0000313" key="20">
    <source>
        <dbReference type="EMBL" id="KAI9275802.1"/>
    </source>
</evidence>
<keyword evidence="13 19" id="KW-0472">Membrane</keyword>
<keyword evidence="12" id="KW-0443">Lipid metabolism</keyword>
<dbReference type="EC" id="2.7.7.41" evidence="6"/>
<evidence type="ECO:0000256" key="3">
    <source>
        <dbReference type="ARBA" id="ARBA00005119"/>
    </source>
</evidence>
<keyword evidence="15" id="KW-1208">Phospholipid metabolism</keyword>
<evidence type="ECO:0000313" key="21">
    <source>
        <dbReference type="Proteomes" id="UP001209540"/>
    </source>
</evidence>
<evidence type="ECO:0000256" key="9">
    <source>
        <dbReference type="ARBA" id="ARBA00022692"/>
    </source>
</evidence>
<evidence type="ECO:0000256" key="7">
    <source>
        <dbReference type="ARBA" id="ARBA00022516"/>
    </source>
</evidence>
<dbReference type="Proteomes" id="UP001209540">
    <property type="component" value="Unassembled WGS sequence"/>
</dbReference>
<gene>
    <name evidence="20" type="ORF">BDA99DRAFT_545378</name>
</gene>
<dbReference type="GO" id="GO:0004605">
    <property type="term" value="F:phosphatidate cytidylyltransferase activity"/>
    <property type="evidence" value="ECO:0007669"/>
    <property type="project" value="UniProtKB-EC"/>
</dbReference>
<keyword evidence="14" id="KW-0594">Phospholipid biosynthesis</keyword>
<dbReference type="Pfam" id="PF01148">
    <property type="entry name" value="CTP_transf_1"/>
    <property type="match status" value="1"/>
</dbReference>
<keyword evidence="9 19" id="KW-0812">Transmembrane</keyword>
<protein>
    <recommendedName>
        <fullName evidence="6">phosphatidate cytidylyltransferase</fullName>
        <ecNumber evidence="6">2.7.7.41</ecNumber>
    </recommendedName>
    <alternativeName>
        <fullName evidence="16">CDP-diacylglycerol synthase</fullName>
    </alternativeName>
    <alternativeName>
        <fullName evidence="17">CDP-diglyceride pyrophosphorylase</fullName>
    </alternativeName>
    <alternativeName>
        <fullName evidence="18">CDP-diglyceride synthase</fullName>
    </alternativeName>
</protein>
<evidence type="ECO:0000256" key="2">
    <source>
        <dbReference type="ARBA" id="ARBA00004141"/>
    </source>
</evidence>
<keyword evidence="21" id="KW-1185">Reference proteome</keyword>
<evidence type="ECO:0000256" key="14">
    <source>
        <dbReference type="ARBA" id="ARBA00023209"/>
    </source>
</evidence>
<dbReference type="InterPro" id="IPR016720">
    <property type="entry name" value="PC_Trfase_euk"/>
</dbReference>
<dbReference type="GO" id="GO:0008654">
    <property type="term" value="P:phospholipid biosynthetic process"/>
    <property type="evidence" value="ECO:0007669"/>
    <property type="project" value="UniProtKB-KW"/>
</dbReference>